<comment type="caution">
    <text evidence="1">The sequence shown here is derived from an EMBL/GenBank/DDBJ whole genome shotgun (WGS) entry which is preliminary data.</text>
</comment>
<evidence type="ECO:0000313" key="1">
    <source>
        <dbReference type="EMBL" id="GGR62777.1"/>
    </source>
</evidence>
<reference evidence="2" key="1">
    <citation type="journal article" date="2019" name="Int. J. Syst. Evol. Microbiol.">
        <title>The Global Catalogue of Microorganisms (GCM) 10K type strain sequencing project: providing services to taxonomists for standard genome sequencing and annotation.</title>
        <authorList>
            <consortium name="The Broad Institute Genomics Platform"/>
            <consortium name="The Broad Institute Genome Sequencing Center for Infectious Disease"/>
            <person name="Wu L."/>
            <person name="Ma J."/>
        </authorList>
    </citation>
    <scope>NUCLEOTIDE SEQUENCE [LARGE SCALE GENOMIC DNA]</scope>
    <source>
        <strain evidence="2">JCM 31404</strain>
    </source>
</reference>
<dbReference type="EMBL" id="BMQM01000017">
    <property type="protein sequence ID" value="GGR62777.1"/>
    <property type="molecule type" value="Genomic_DNA"/>
</dbReference>
<gene>
    <name evidence="1" type="ORF">GCM10008959_26030</name>
</gene>
<dbReference type="RefSeq" id="WP_189065426.1">
    <property type="nucleotide sequence ID" value="NZ_BMQM01000017.1"/>
</dbReference>
<organism evidence="1 2">
    <name type="scientific">Deinococcus seoulensis</name>
    <dbReference type="NCBI Taxonomy" id="1837379"/>
    <lineage>
        <taxon>Bacteria</taxon>
        <taxon>Thermotogati</taxon>
        <taxon>Deinococcota</taxon>
        <taxon>Deinococci</taxon>
        <taxon>Deinococcales</taxon>
        <taxon>Deinococcaceae</taxon>
        <taxon>Deinococcus</taxon>
    </lineage>
</organism>
<keyword evidence="2" id="KW-1185">Reference proteome</keyword>
<sequence>MTTPQPQPAPLPERIETALAWRDCMSGEDLMYGPTPDWMRPPDYRALLVETAAALAAAQAREAQWRAALDAAIQCEQDVIDAYGRGAPMVVLDEAVADLKRDSLPHLKRARAALGDQS</sequence>
<name>A0ABQ2RX18_9DEIO</name>
<accession>A0ABQ2RX18</accession>
<dbReference type="Proteomes" id="UP000634308">
    <property type="component" value="Unassembled WGS sequence"/>
</dbReference>
<proteinExistence type="predicted"/>
<protein>
    <submittedName>
        <fullName evidence="1">Uncharacterized protein</fullName>
    </submittedName>
</protein>
<evidence type="ECO:0000313" key="2">
    <source>
        <dbReference type="Proteomes" id="UP000634308"/>
    </source>
</evidence>